<evidence type="ECO:0000313" key="2">
    <source>
        <dbReference type="Proteomes" id="UP000265520"/>
    </source>
</evidence>
<evidence type="ECO:0000313" key="1">
    <source>
        <dbReference type="EMBL" id="MCI22840.1"/>
    </source>
</evidence>
<reference evidence="1 2" key="1">
    <citation type="journal article" date="2018" name="Front. Plant Sci.">
        <title>Red Clover (Trifolium pratense) and Zigzag Clover (T. medium) - A Picture of Genomic Similarities and Differences.</title>
        <authorList>
            <person name="Dluhosova J."/>
            <person name="Istvanek J."/>
            <person name="Nedelnik J."/>
            <person name="Repkova J."/>
        </authorList>
    </citation>
    <scope>NUCLEOTIDE SEQUENCE [LARGE SCALE GENOMIC DNA]</scope>
    <source>
        <strain evidence="2">cv. 10/8</strain>
        <tissue evidence="1">Leaf</tissue>
    </source>
</reference>
<feature type="non-terminal residue" evidence="1">
    <location>
        <position position="45"/>
    </location>
</feature>
<comment type="caution">
    <text evidence="1">The sequence shown here is derived from an EMBL/GenBank/DDBJ whole genome shotgun (WGS) entry which is preliminary data.</text>
</comment>
<accession>A0A392QGH0</accession>
<protein>
    <submittedName>
        <fullName evidence="1">Uncharacterized protein</fullName>
    </submittedName>
</protein>
<proteinExistence type="predicted"/>
<name>A0A392QGH0_9FABA</name>
<sequence>MHVNEKVAVEDMWGIGKAIGVKFHGNDSNMFQVLSRGEGGRRSCR</sequence>
<dbReference type="EMBL" id="LXQA010132693">
    <property type="protein sequence ID" value="MCI22840.1"/>
    <property type="molecule type" value="Genomic_DNA"/>
</dbReference>
<dbReference type="Proteomes" id="UP000265520">
    <property type="component" value="Unassembled WGS sequence"/>
</dbReference>
<keyword evidence="2" id="KW-1185">Reference proteome</keyword>
<organism evidence="1 2">
    <name type="scientific">Trifolium medium</name>
    <dbReference type="NCBI Taxonomy" id="97028"/>
    <lineage>
        <taxon>Eukaryota</taxon>
        <taxon>Viridiplantae</taxon>
        <taxon>Streptophyta</taxon>
        <taxon>Embryophyta</taxon>
        <taxon>Tracheophyta</taxon>
        <taxon>Spermatophyta</taxon>
        <taxon>Magnoliopsida</taxon>
        <taxon>eudicotyledons</taxon>
        <taxon>Gunneridae</taxon>
        <taxon>Pentapetalae</taxon>
        <taxon>rosids</taxon>
        <taxon>fabids</taxon>
        <taxon>Fabales</taxon>
        <taxon>Fabaceae</taxon>
        <taxon>Papilionoideae</taxon>
        <taxon>50 kb inversion clade</taxon>
        <taxon>NPAAA clade</taxon>
        <taxon>Hologalegina</taxon>
        <taxon>IRL clade</taxon>
        <taxon>Trifolieae</taxon>
        <taxon>Trifolium</taxon>
    </lineage>
</organism>
<dbReference type="AlphaFoldDB" id="A0A392QGH0"/>